<proteinExistence type="predicted"/>
<protein>
    <recommendedName>
        <fullName evidence="3">Molecular chaperone DnaJ</fullName>
    </recommendedName>
</protein>
<evidence type="ECO:0000313" key="2">
    <source>
        <dbReference type="Proteomes" id="UP000013909"/>
    </source>
</evidence>
<evidence type="ECO:0008006" key="3">
    <source>
        <dbReference type="Google" id="ProtNLM"/>
    </source>
</evidence>
<organism evidence="1 2">
    <name type="scientific">Lunatimonas lonarensis</name>
    <dbReference type="NCBI Taxonomy" id="1232681"/>
    <lineage>
        <taxon>Bacteria</taxon>
        <taxon>Pseudomonadati</taxon>
        <taxon>Bacteroidota</taxon>
        <taxon>Cytophagia</taxon>
        <taxon>Cytophagales</taxon>
        <taxon>Cyclobacteriaceae</taxon>
    </lineage>
</organism>
<evidence type="ECO:0000313" key="1">
    <source>
        <dbReference type="EMBL" id="EON79347.1"/>
    </source>
</evidence>
<accession>R7ZZ20</accession>
<name>R7ZZ20_9BACT</name>
<dbReference type="STRING" id="1232681.ADIS_0149"/>
<dbReference type="AlphaFoldDB" id="R7ZZ20"/>
<reference evidence="1 2" key="1">
    <citation type="submission" date="2013-02" db="EMBL/GenBank/DDBJ databases">
        <title>A novel strain isolated from Lonar lake, Maharashtra, India.</title>
        <authorList>
            <person name="Singh A."/>
        </authorList>
    </citation>
    <scope>NUCLEOTIDE SEQUENCE [LARGE SCALE GENOMIC DNA]</scope>
    <source>
        <strain evidence="1 2">AK24</strain>
    </source>
</reference>
<comment type="caution">
    <text evidence="1">The sequence shown here is derived from an EMBL/GenBank/DDBJ whole genome shotgun (WGS) entry which is preliminary data.</text>
</comment>
<dbReference type="EMBL" id="AQHR01000007">
    <property type="protein sequence ID" value="EON79347.1"/>
    <property type="molecule type" value="Genomic_DNA"/>
</dbReference>
<keyword evidence="2" id="KW-1185">Reference proteome</keyword>
<dbReference type="SUPFAM" id="SSF48452">
    <property type="entry name" value="TPR-like"/>
    <property type="match status" value="1"/>
</dbReference>
<gene>
    <name evidence="1" type="ORF">ADIS_0149</name>
</gene>
<dbReference type="Gene3D" id="1.25.40.10">
    <property type="entry name" value="Tetratricopeptide repeat domain"/>
    <property type="match status" value="1"/>
</dbReference>
<sequence length="279" mass="31553">MNQKQKRRLHPQFKGIPSEHIAFSKKKYQMKQPIQGFRPKMLLLMLSFFSVQLLYAQAGPNLGTTARTMNQAIQAMEEGKFETANGLFRQIVQSNVPIPPEMPFFFAKTLYELGQYSNSENFLQKYLDLNGFSGEHYQQAKALQEKLKIPLSQIKECSLCDRLGYRLHTCETCLGERVIEQDCGLCKLTGIVGCSRCAGKGVVTKKNVFNIVEYYDCERCETTGRLTCPRCEGTKVEHGDCNTCKGTGQITSSNLCDHTKNDGLTYSQSIRTSFRIIGH</sequence>
<dbReference type="InterPro" id="IPR011990">
    <property type="entry name" value="TPR-like_helical_dom_sf"/>
</dbReference>
<dbReference type="Proteomes" id="UP000013909">
    <property type="component" value="Unassembled WGS sequence"/>
</dbReference>